<name>A0A2P2NZK2_RHIMU</name>
<protein>
    <submittedName>
        <fullName evidence="1">Uncharacterized protein</fullName>
    </submittedName>
</protein>
<evidence type="ECO:0000313" key="1">
    <source>
        <dbReference type="EMBL" id="MBX47936.1"/>
    </source>
</evidence>
<sequence length="30" mass="3575">MNHKTVIEQEAHALELSRKRPRYNLKVALE</sequence>
<dbReference type="EMBL" id="GGEC01067452">
    <property type="protein sequence ID" value="MBX47936.1"/>
    <property type="molecule type" value="Transcribed_RNA"/>
</dbReference>
<dbReference type="AlphaFoldDB" id="A0A2P2NZK2"/>
<reference evidence="1" key="1">
    <citation type="submission" date="2018-02" db="EMBL/GenBank/DDBJ databases">
        <title>Rhizophora mucronata_Transcriptome.</title>
        <authorList>
            <person name="Meera S.P."/>
            <person name="Sreeshan A."/>
            <person name="Augustine A."/>
        </authorList>
    </citation>
    <scope>NUCLEOTIDE SEQUENCE</scope>
    <source>
        <tissue evidence="1">Leaf</tissue>
    </source>
</reference>
<proteinExistence type="predicted"/>
<organism evidence="1">
    <name type="scientific">Rhizophora mucronata</name>
    <name type="common">Asiatic mangrove</name>
    <dbReference type="NCBI Taxonomy" id="61149"/>
    <lineage>
        <taxon>Eukaryota</taxon>
        <taxon>Viridiplantae</taxon>
        <taxon>Streptophyta</taxon>
        <taxon>Embryophyta</taxon>
        <taxon>Tracheophyta</taxon>
        <taxon>Spermatophyta</taxon>
        <taxon>Magnoliopsida</taxon>
        <taxon>eudicotyledons</taxon>
        <taxon>Gunneridae</taxon>
        <taxon>Pentapetalae</taxon>
        <taxon>rosids</taxon>
        <taxon>fabids</taxon>
        <taxon>Malpighiales</taxon>
        <taxon>Rhizophoraceae</taxon>
        <taxon>Rhizophora</taxon>
    </lineage>
</organism>
<accession>A0A2P2NZK2</accession>